<evidence type="ECO:0008006" key="7">
    <source>
        <dbReference type="Google" id="ProtNLM"/>
    </source>
</evidence>
<feature type="compositionally biased region" description="Basic and acidic residues" evidence="4">
    <location>
        <begin position="30"/>
        <end position="45"/>
    </location>
</feature>
<keyword evidence="2" id="KW-0597">Phosphoprotein</keyword>
<organism evidence="5 6">
    <name type="scientific">Patiria miniata</name>
    <name type="common">Bat star</name>
    <name type="synonym">Asterina miniata</name>
    <dbReference type="NCBI Taxonomy" id="46514"/>
    <lineage>
        <taxon>Eukaryota</taxon>
        <taxon>Metazoa</taxon>
        <taxon>Echinodermata</taxon>
        <taxon>Eleutherozoa</taxon>
        <taxon>Asterozoa</taxon>
        <taxon>Asteroidea</taxon>
        <taxon>Valvatacea</taxon>
        <taxon>Valvatida</taxon>
        <taxon>Asterinidae</taxon>
        <taxon>Patiria</taxon>
    </lineage>
</organism>
<evidence type="ECO:0000256" key="3">
    <source>
        <dbReference type="ARBA" id="ARBA00023272"/>
    </source>
</evidence>
<evidence type="ECO:0000313" key="5">
    <source>
        <dbReference type="EnsemblMetazoa" id="XP_038071795.1"/>
    </source>
</evidence>
<sequence length="135" mass="15667">MATTGASRSTVSQSLEPTSPVGRAHQPPIDGRRVSMEAKVPDEKKQKRNIHVTAKYNRKQMRLRLNIEEWMDGQLRQLYECEEDEDYPVEIDIDVLLETNVEKERVKFVADILTDVRQPTETFIKELLQKIEVLS</sequence>
<dbReference type="GO" id="GO:0004865">
    <property type="term" value="F:protein serine/threonine phosphatase inhibitor activity"/>
    <property type="evidence" value="ECO:0007669"/>
    <property type="project" value="TreeGrafter"/>
</dbReference>
<dbReference type="InterPro" id="IPR036658">
    <property type="entry name" value="CPI-17_sf"/>
</dbReference>
<name>A0A914B7K8_PATMI</name>
<feature type="compositionally biased region" description="Polar residues" evidence="4">
    <location>
        <begin position="1"/>
        <end position="17"/>
    </location>
</feature>
<dbReference type="Gene3D" id="1.10.150.220">
    <property type="entry name" value="CPI-17"/>
    <property type="match status" value="1"/>
</dbReference>
<keyword evidence="6" id="KW-1185">Reference proteome</keyword>
<evidence type="ECO:0000256" key="1">
    <source>
        <dbReference type="ARBA" id="ARBA00005483"/>
    </source>
</evidence>
<protein>
    <recommendedName>
        <fullName evidence="7">Protein phosphatase 1 regulatory subunit 14B</fullName>
    </recommendedName>
</protein>
<dbReference type="PANTHER" id="PTHR16188">
    <property type="entry name" value="PROTEIN PHOSPHATASE 1 INHIBITOR POTENTIATED BY PROTEIN KINASE C"/>
    <property type="match status" value="1"/>
</dbReference>
<evidence type="ECO:0000256" key="2">
    <source>
        <dbReference type="ARBA" id="ARBA00022553"/>
    </source>
</evidence>
<reference evidence="5" key="1">
    <citation type="submission" date="2022-11" db="UniProtKB">
        <authorList>
            <consortium name="EnsemblMetazoa"/>
        </authorList>
    </citation>
    <scope>IDENTIFICATION</scope>
</reference>
<dbReference type="Proteomes" id="UP000887568">
    <property type="component" value="Unplaced"/>
</dbReference>
<dbReference type="EnsemblMetazoa" id="XM_038215867.1">
    <property type="protein sequence ID" value="XP_038071795.1"/>
    <property type="gene ID" value="LOC119740526"/>
</dbReference>
<comment type="similarity">
    <text evidence="1">Belongs to the PP1 inhibitor family.</text>
</comment>
<dbReference type="PANTHER" id="PTHR16188:SF14">
    <property type="entry name" value="GEO07393P1"/>
    <property type="match status" value="1"/>
</dbReference>
<dbReference type="SUPFAM" id="SSF81790">
    <property type="entry name" value="Myosin phosphatase inhibitor 17kDa protein, CPI-17"/>
    <property type="match status" value="1"/>
</dbReference>
<evidence type="ECO:0000256" key="4">
    <source>
        <dbReference type="SAM" id="MobiDB-lite"/>
    </source>
</evidence>
<dbReference type="Pfam" id="PF05361">
    <property type="entry name" value="PP1_inhibitor"/>
    <property type="match status" value="1"/>
</dbReference>
<evidence type="ECO:0000313" key="6">
    <source>
        <dbReference type="Proteomes" id="UP000887568"/>
    </source>
</evidence>
<dbReference type="GO" id="GO:0005737">
    <property type="term" value="C:cytoplasm"/>
    <property type="evidence" value="ECO:0007669"/>
    <property type="project" value="InterPro"/>
</dbReference>
<dbReference type="InterPro" id="IPR008025">
    <property type="entry name" value="CPI-17"/>
</dbReference>
<dbReference type="RefSeq" id="XP_038071795.1">
    <property type="nucleotide sequence ID" value="XM_038215867.1"/>
</dbReference>
<dbReference type="AlphaFoldDB" id="A0A914B7K8"/>
<dbReference type="OrthoDB" id="8193882at2759"/>
<feature type="region of interest" description="Disordered" evidence="4">
    <location>
        <begin position="1"/>
        <end position="52"/>
    </location>
</feature>
<proteinExistence type="inferred from homology"/>
<dbReference type="GeneID" id="119740526"/>
<accession>A0A914B7K8</accession>
<dbReference type="OMA" id="RLNIEEW"/>
<keyword evidence="3" id="KW-0650">Protein phosphatase inhibitor</keyword>